<evidence type="ECO:0000256" key="1">
    <source>
        <dbReference type="SAM" id="MobiDB-lite"/>
    </source>
</evidence>
<dbReference type="EMBL" id="CP065856">
    <property type="protein sequence ID" value="QPV61284.1"/>
    <property type="molecule type" value="Genomic_DNA"/>
</dbReference>
<evidence type="ECO:0000313" key="2">
    <source>
        <dbReference type="EMBL" id="QPV61284.1"/>
    </source>
</evidence>
<keyword evidence="3" id="KW-1185">Reference proteome</keyword>
<feature type="region of interest" description="Disordered" evidence="1">
    <location>
        <begin position="26"/>
        <end position="47"/>
    </location>
</feature>
<feature type="compositionally biased region" description="Basic and acidic residues" evidence="1">
    <location>
        <begin position="26"/>
        <end position="41"/>
    </location>
</feature>
<dbReference type="AlphaFoldDB" id="A0A7T3KTR7"/>
<name>A0A7T3KTR7_9EURY</name>
<reference evidence="2 3" key="1">
    <citation type="submission" date="2020-12" db="EMBL/GenBank/DDBJ databases">
        <title>Halosimplex halophilum sp. nov. and Halosimplex salinum sp. nov., two new members of the genus Halosimplex.</title>
        <authorList>
            <person name="Cui H.L."/>
        </authorList>
    </citation>
    <scope>NUCLEOTIDE SEQUENCE [LARGE SCALE GENOMIC DNA]</scope>
    <source>
        <strain evidence="2 3">YGH94</strain>
    </source>
</reference>
<proteinExistence type="predicted"/>
<dbReference type="Proteomes" id="UP000595001">
    <property type="component" value="Chromosome"/>
</dbReference>
<dbReference type="RefSeq" id="WP_198060117.1">
    <property type="nucleotide sequence ID" value="NZ_CP065856.1"/>
</dbReference>
<gene>
    <name evidence="2" type="ORF">I7X12_10930</name>
</gene>
<protein>
    <submittedName>
        <fullName evidence="2">Uncharacterized protein</fullName>
    </submittedName>
</protein>
<feature type="region of interest" description="Disordered" evidence="1">
    <location>
        <begin position="1"/>
        <end position="20"/>
    </location>
</feature>
<organism evidence="2 3">
    <name type="scientific">Halosimplex litoreum</name>
    <dbReference type="NCBI Taxonomy" id="1198301"/>
    <lineage>
        <taxon>Archaea</taxon>
        <taxon>Methanobacteriati</taxon>
        <taxon>Methanobacteriota</taxon>
        <taxon>Stenosarchaea group</taxon>
        <taxon>Halobacteria</taxon>
        <taxon>Halobacteriales</taxon>
        <taxon>Haloarculaceae</taxon>
        <taxon>Halosimplex</taxon>
    </lineage>
</organism>
<dbReference type="OrthoDB" id="9187at2157"/>
<dbReference type="KEGG" id="hlt:I7X12_10930"/>
<accession>A0A7T3KTR7</accession>
<sequence>MSEWTLLDFAAAEPPLDPDRHRELLAESEREGTDEAEERLGRLGVET</sequence>
<dbReference type="GeneID" id="60589013"/>
<evidence type="ECO:0000313" key="3">
    <source>
        <dbReference type="Proteomes" id="UP000595001"/>
    </source>
</evidence>